<dbReference type="AlphaFoldDB" id="A0A8R1XPI1"/>
<dbReference type="Proteomes" id="UP000024404">
    <property type="component" value="Unassembled WGS sequence"/>
</dbReference>
<dbReference type="EnsemblMetazoa" id="OVOC11605.1">
    <property type="protein sequence ID" value="OVOC11605.1"/>
    <property type="gene ID" value="WBGene00248414"/>
</dbReference>
<reference evidence="1" key="2">
    <citation type="submission" date="2022-06" db="UniProtKB">
        <authorList>
            <consortium name="EnsemblMetazoa"/>
        </authorList>
    </citation>
    <scope>IDENTIFICATION</scope>
</reference>
<proteinExistence type="predicted"/>
<dbReference type="EMBL" id="CMVM020000380">
    <property type="status" value="NOT_ANNOTATED_CDS"/>
    <property type="molecule type" value="Genomic_DNA"/>
</dbReference>
<evidence type="ECO:0000313" key="2">
    <source>
        <dbReference type="Proteomes" id="UP000024404"/>
    </source>
</evidence>
<keyword evidence="2" id="KW-1185">Reference proteome</keyword>
<organism evidence="1 2">
    <name type="scientific">Onchocerca volvulus</name>
    <dbReference type="NCBI Taxonomy" id="6282"/>
    <lineage>
        <taxon>Eukaryota</taxon>
        <taxon>Metazoa</taxon>
        <taxon>Ecdysozoa</taxon>
        <taxon>Nematoda</taxon>
        <taxon>Chromadorea</taxon>
        <taxon>Rhabditida</taxon>
        <taxon>Spirurina</taxon>
        <taxon>Spiruromorpha</taxon>
        <taxon>Filarioidea</taxon>
        <taxon>Onchocercidae</taxon>
        <taxon>Onchocerca</taxon>
    </lineage>
</organism>
<reference evidence="2" key="1">
    <citation type="submission" date="2013-10" db="EMBL/GenBank/DDBJ databases">
        <title>Genome sequencing of Onchocerca volvulus.</title>
        <authorList>
            <person name="Cotton J."/>
            <person name="Tsai J."/>
            <person name="Stanley E."/>
            <person name="Tracey A."/>
            <person name="Holroyd N."/>
            <person name="Lustigman S."/>
            <person name="Berriman M."/>
        </authorList>
    </citation>
    <scope>NUCLEOTIDE SEQUENCE</scope>
</reference>
<accession>A0A8R1XPI1</accession>
<sequence length="78" mass="9116">MEIENINLLYYQHNCLTLPSLEILSRSCIMITKKLPLILFYLEKIAILVCLKHNKFPSHNTNFEVATVVICFDLKSKF</sequence>
<protein>
    <submittedName>
        <fullName evidence="1">Uncharacterized protein</fullName>
    </submittedName>
</protein>
<evidence type="ECO:0000313" key="1">
    <source>
        <dbReference type="EnsemblMetazoa" id="OVOC11605.1"/>
    </source>
</evidence>
<name>A0A8R1XPI1_ONCVO</name>